<dbReference type="EMBL" id="JAADJF010000109">
    <property type="protein sequence ID" value="KAF4438685.1"/>
    <property type="molecule type" value="Genomic_DNA"/>
</dbReference>
<evidence type="ECO:0008006" key="3">
    <source>
        <dbReference type="Google" id="ProtNLM"/>
    </source>
</evidence>
<dbReference type="OrthoDB" id="3644718at2759"/>
<dbReference type="AlphaFoldDB" id="A0A8H4JTF0"/>
<accession>A0A8H4JTF0</accession>
<evidence type="ECO:0000313" key="2">
    <source>
        <dbReference type="Proteomes" id="UP000536711"/>
    </source>
</evidence>
<keyword evidence="2" id="KW-1185">Reference proteome</keyword>
<name>A0A8H4JTF0_9HYPO</name>
<gene>
    <name evidence="1" type="ORF">FACUT_4710</name>
</gene>
<organism evidence="1 2">
    <name type="scientific">Fusarium acutatum</name>
    <dbReference type="NCBI Taxonomy" id="78861"/>
    <lineage>
        <taxon>Eukaryota</taxon>
        <taxon>Fungi</taxon>
        <taxon>Dikarya</taxon>
        <taxon>Ascomycota</taxon>
        <taxon>Pezizomycotina</taxon>
        <taxon>Sordariomycetes</taxon>
        <taxon>Hypocreomycetidae</taxon>
        <taxon>Hypocreales</taxon>
        <taxon>Nectriaceae</taxon>
        <taxon>Fusarium</taxon>
        <taxon>Fusarium fujikuroi species complex</taxon>
    </lineage>
</organism>
<reference evidence="1 2" key="1">
    <citation type="submission" date="2020-01" db="EMBL/GenBank/DDBJ databases">
        <title>Identification and distribution of gene clusters putatively required for synthesis of sphingolipid metabolism inhibitors in phylogenetically diverse species of the filamentous fungus Fusarium.</title>
        <authorList>
            <person name="Kim H.-S."/>
            <person name="Busman M."/>
            <person name="Brown D.W."/>
            <person name="Divon H."/>
            <person name="Uhlig S."/>
            <person name="Proctor R.H."/>
        </authorList>
    </citation>
    <scope>NUCLEOTIDE SEQUENCE [LARGE SCALE GENOMIC DNA]</scope>
    <source>
        <strain evidence="1 2">NRRL 13308</strain>
    </source>
</reference>
<comment type="caution">
    <text evidence="1">The sequence shown here is derived from an EMBL/GenBank/DDBJ whole genome shotgun (WGS) entry which is preliminary data.</text>
</comment>
<dbReference type="Proteomes" id="UP000536711">
    <property type="component" value="Unassembled WGS sequence"/>
</dbReference>
<evidence type="ECO:0000313" key="1">
    <source>
        <dbReference type="EMBL" id="KAF4438685.1"/>
    </source>
</evidence>
<sequence>MAQNECPLLRLSTELILQILEYGPPSAYLDVALACTTLHHRCRNLLDLHREAHAKYRITSDLYPETVIDLLKDTNKARIERWHVRELEIWGSRKDWEDWRPWAPKLPGTCGLADGSPTRHGLDLQDIERYIRTALKLWTFSRFDSEAIRGDLEAGQDGFLKLLLIATCPRLHSLRFVKRGLDPHTTLEWMREVIKDSRRAWNGPHELHGFESLRDIAVGIETDQCLWNDDTSPQRDARDFAALFYIPNLESLYFNDLHYNTAAGVNNLPSDVVAQYDFPCGTSSVKHLFIDSASDFPPEYYQAIADASKKLESVVLRVASEGRQHLWDVDVLVGSLSFSNGKTLQKLIIYNPGGIHGDQFSNYQLSDLDDFGNLKLFTLAASDIALEELYLMHSSPNAEQLAEYVSDSFPASTEALYIWGRSDDYVDDSTPGDIPSDILDSTLASLIESGVLENLKVVYLADVEKRHAQDNGEIALTRPIDGDLKDTGPKQLILPKSVAAGLKTGVHVCTLMNRDDGGYWKNFPAKPDRFELKTGPCYGERPTSWRLNLQSGEWGPDCEGCGECTDCLAVYPAELWKSDRS</sequence>
<protein>
    <recommendedName>
        <fullName evidence="3">F-box domain-containing protein</fullName>
    </recommendedName>
</protein>
<proteinExistence type="predicted"/>